<keyword evidence="2" id="KW-1185">Reference proteome</keyword>
<dbReference type="AlphaFoldDB" id="A0A8S1LUZ8"/>
<dbReference type="Proteomes" id="UP000692954">
    <property type="component" value="Unassembled WGS sequence"/>
</dbReference>
<organism evidence="1 2">
    <name type="scientific">Paramecium sonneborni</name>
    <dbReference type="NCBI Taxonomy" id="65129"/>
    <lineage>
        <taxon>Eukaryota</taxon>
        <taxon>Sar</taxon>
        <taxon>Alveolata</taxon>
        <taxon>Ciliophora</taxon>
        <taxon>Intramacronucleata</taxon>
        <taxon>Oligohymenophorea</taxon>
        <taxon>Peniculida</taxon>
        <taxon>Parameciidae</taxon>
        <taxon>Paramecium</taxon>
    </lineage>
</organism>
<comment type="caution">
    <text evidence="1">The sequence shown here is derived from an EMBL/GenBank/DDBJ whole genome shotgun (WGS) entry which is preliminary data.</text>
</comment>
<gene>
    <name evidence="1" type="ORF">PSON_ATCC_30995.1.T0260212</name>
</gene>
<evidence type="ECO:0000313" key="1">
    <source>
        <dbReference type="EMBL" id="CAD8070092.1"/>
    </source>
</evidence>
<sequence>MKKLDQETTLKKRINQNTKLVIKQIIVYDQFSDVFSDLIKLYKTPDHICAYAAASNVRILKEFGIKQGLIKMKDMEILKKYMAEMMKFIFFSRIEYAKTKWQNDLEKAKKYCQDWVANYELSDYMKQLALENVYIFRHVGLFHPNLFEKTENQERERIIQDETPFKDDPYFIYYPKENKYIKKNEFQISDNHIYIFDTMGHFICGWVKNKDKNNKAITILETITNRDSKENENLQIFFR</sequence>
<proteinExistence type="predicted"/>
<name>A0A8S1LUZ8_9CILI</name>
<evidence type="ECO:0000313" key="2">
    <source>
        <dbReference type="Proteomes" id="UP000692954"/>
    </source>
</evidence>
<accession>A0A8S1LUZ8</accession>
<dbReference type="OrthoDB" id="287677at2759"/>
<protein>
    <submittedName>
        <fullName evidence="1">Uncharacterized protein</fullName>
    </submittedName>
</protein>
<dbReference type="EMBL" id="CAJJDN010000026">
    <property type="protein sequence ID" value="CAD8070092.1"/>
    <property type="molecule type" value="Genomic_DNA"/>
</dbReference>
<reference evidence="1" key="1">
    <citation type="submission" date="2021-01" db="EMBL/GenBank/DDBJ databases">
        <authorList>
            <consortium name="Genoscope - CEA"/>
            <person name="William W."/>
        </authorList>
    </citation>
    <scope>NUCLEOTIDE SEQUENCE</scope>
</reference>